<reference evidence="5 6" key="1">
    <citation type="submission" date="2024-06" db="EMBL/GenBank/DDBJ databases">
        <title>A chromosome level genome sequence of Diviner's sage (Salvia divinorum).</title>
        <authorList>
            <person name="Ford S.A."/>
            <person name="Ro D.-K."/>
            <person name="Ness R.W."/>
            <person name="Phillips M.A."/>
        </authorList>
    </citation>
    <scope>NUCLEOTIDE SEQUENCE [LARGE SCALE GENOMIC DNA]</scope>
    <source>
        <strain evidence="5">SAF-2024a</strain>
        <tissue evidence="5">Leaf</tissue>
    </source>
</reference>
<feature type="region of interest" description="Disordered" evidence="4">
    <location>
        <begin position="65"/>
        <end position="89"/>
    </location>
</feature>
<sequence length="482" mass="53284">MKVPFPTNNPNPKPATAAAYEPKSVLDLRGSPSPVADQKPASILEDHVLISPQLDEWDSLMRDLGLHDDPNPVSKPFPQPDPNLPDFPPANSFDESAQFVAADFGLLPDIQPYTQNPNAIGSLVEVGFDYVDELIRLAECFETNSIQFGQVILARLNQRLRSPSGKPLQRAAFYFKEALQTLLTGSTQNSEIIQTIKAHKTFSSISPIPMFSSFTANQAVLDAMDGSMHVHVVDFDIGLGGHWASFIGELSEKSDTRRPALRISALVPEDYAAQSRLISENLTQFARELNIGFEIDFVPIRTFEYLSFKAIKFLDGEKVAVLLSPAIFRQVGSGFLNDLRRVSPQVVVHVDAEGQMGFGAASYRQAVIDGLELYSTLLESLEAANFNNGGGGGDWMRKIETFVVYPKIVEGVEAAGRRGAAWREALVAAGLRQVGMSQFAEFQAECLLRRVQVRGFHVVKRQAEMMLCWHDRPLVATSAWRF</sequence>
<proteinExistence type="inferred from homology"/>
<evidence type="ECO:0000313" key="6">
    <source>
        <dbReference type="Proteomes" id="UP001567538"/>
    </source>
</evidence>
<dbReference type="PROSITE" id="PS50985">
    <property type="entry name" value="GRAS"/>
    <property type="match status" value="1"/>
</dbReference>
<dbReference type="PANTHER" id="PTHR31636">
    <property type="entry name" value="OSJNBA0084A10.13 PROTEIN-RELATED"/>
    <property type="match status" value="1"/>
</dbReference>
<comment type="caution">
    <text evidence="5">The sequence shown here is derived from an EMBL/GenBank/DDBJ whole genome shotgun (WGS) entry which is preliminary data.</text>
</comment>
<comment type="similarity">
    <text evidence="3">Belongs to the GRAS family.</text>
</comment>
<organism evidence="5 6">
    <name type="scientific">Salvia divinorum</name>
    <name type="common">Maria pastora</name>
    <name type="synonym">Diviner's sage</name>
    <dbReference type="NCBI Taxonomy" id="28513"/>
    <lineage>
        <taxon>Eukaryota</taxon>
        <taxon>Viridiplantae</taxon>
        <taxon>Streptophyta</taxon>
        <taxon>Embryophyta</taxon>
        <taxon>Tracheophyta</taxon>
        <taxon>Spermatophyta</taxon>
        <taxon>Magnoliopsida</taxon>
        <taxon>eudicotyledons</taxon>
        <taxon>Gunneridae</taxon>
        <taxon>Pentapetalae</taxon>
        <taxon>asterids</taxon>
        <taxon>lamiids</taxon>
        <taxon>Lamiales</taxon>
        <taxon>Lamiaceae</taxon>
        <taxon>Nepetoideae</taxon>
        <taxon>Mentheae</taxon>
        <taxon>Salviinae</taxon>
        <taxon>Salvia</taxon>
        <taxon>Salvia subgen. Calosphace</taxon>
    </lineage>
</organism>
<feature type="region of interest" description="Leucine repeat II (LRII)" evidence="3">
    <location>
        <begin position="277"/>
        <end position="309"/>
    </location>
</feature>
<name>A0ABD1ICY7_SALDI</name>
<evidence type="ECO:0000313" key="5">
    <source>
        <dbReference type="EMBL" id="KAL1566566.1"/>
    </source>
</evidence>
<evidence type="ECO:0000256" key="2">
    <source>
        <dbReference type="ARBA" id="ARBA00023163"/>
    </source>
</evidence>
<dbReference type="InterPro" id="IPR005202">
    <property type="entry name" value="TF_GRAS"/>
</dbReference>
<gene>
    <name evidence="5" type="ORF">AAHA92_02165</name>
</gene>
<accession>A0ABD1ICY7</accession>
<keyword evidence="1" id="KW-0805">Transcription regulation</keyword>
<evidence type="ECO:0000256" key="3">
    <source>
        <dbReference type="PROSITE-ProRule" id="PRU01191"/>
    </source>
</evidence>
<keyword evidence="2" id="KW-0804">Transcription</keyword>
<dbReference type="AlphaFoldDB" id="A0ABD1ICY7"/>
<evidence type="ECO:0000256" key="1">
    <source>
        <dbReference type="ARBA" id="ARBA00023015"/>
    </source>
</evidence>
<feature type="short sequence motif" description="VHIID" evidence="3">
    <location>
        <begin position="230"/>
        <end position="234"/>
    </location>
</feature>
<dbReference type="EMBL" id="JBEAFC010000002">
    <property type="protein sequence ID" value="KAL1566566.1"/>
    <property type="molecule type" value="Genomic_DNA"/>
</dbReference>
<dbReference type="Proteomes" id="UP001567538">
    <property type="component" value="Unassembled WGS sequence"/>
</dbReference>
<protein>
    <submittedName>
        <fullName evidence="5">Scarecrow-like protein 15</fullName>
    </submittedName>
</protein>
<evidence type="ECO:0000256" key="4">
    <source>
        <dbReference type="SAM" id="MobiDB-lite"/>
    </source>
</evidence>
<dbReference type="Pfam" id="PF03514">
    <property type="entry name" value="GRAS"/>
    <property type="match status" value="1"/>
</dbReference>
<comment type="caution">
    <text evidence="3">Lacks conserved residue(s) required for the propagation of feature annotation.</text>
</comment>
<feature type="compositionally biased region" description="Pro residues" evidence="4">
    <location>
        <begin position="73"/>
        <end position="88"/>
    </location>
</feature>
<feature type="region of interest" description="SAW" evidence="3">
    <location>
        <begin position="404"/>
        <end position="481"/>
    </location>
</feature>
<keyword evidence="6" id="KW-1185">Reference proteome</keyword>